<evidence type="ECO:0000313" key="2">
    <source>
        <dbReference type="Proteomes" id="UP001464387"/>
    </source>
</evidence>
<dbReference type="Proteomes" id="UP001464387">
    <property type="component" value="Unassembled WGS sequence"/>
</dbReference>
<keyword evidence="2" id="KW-1185">Reference proteome</keyword>
<proteinExistence type="predicted"/>
<name>A0ABV1YGW6_9HYPH</name>
<dbReference type="Pfam" id="PF06169">
    <property type="entry name" value="DUF982"/>
    <property type="match status" value="1"/>
</dbReference>
<organism evidence="1 2">
    <name type="scientific">Mesorhizobium opportunistum</name>
    <dbReference type="NCBI Taxonomy" id="593909"/>
    <lineage>
        <taxon>Bacteria</taxon>
        <taxon>Pseudomonadati</taxon>
        <taxon>Pseudomonadota</taxon>
        <taxon>Alphaproteobacteria</taxon>
        <taxon>Hyphomicrobiales</taxon>
        <taxon>Phyllobacteriaceae</taxon>
        <taxon>Mesorhizobium</taxon>
    </lineage>
</organism>
<accession>A0ABV1YGW6</accession>
<gene>
    <name evidence="1" type="ORF">NKI33_15525</name>
</gene>
<sequence length="122" mass="13042">MSVGLKAARTARPKVNAVGTMKTGVPLKVCLDGHVEEIDNVADAADFLQRWPIERRGHVYRSALNACSAAIAAQISESDAIKVFTGFARVAGILVGDNGPAMTLEVRTAQSRLPKQGRQMPK</sequence>
<dbReference type="Gene3D" id="6.10.250.730">
    <property type="match status" value="1"/>
</dbReference>
<comment type="caution">
    <text evidence="1">The sequence shown here is derived from an EMBL/GenBank/DDBJ whole genome shotgun (WGS) entry which is preliminary data.</text>
</comment>
<dbReference type="EMBL" id="JAMYPJ010000020">
    <property type="protein sequence ID" value="MER8934375.1"/>
    <property type="molecule type" value="Genomic_DNA"/>
</dbReference>
<protein>
    <submittedName>
        <fullName evidence="1">DUF982 domain-containing protein</fullName>
    </submittedName>
</protein>
<reference evidence="1 2" key="1">
    <citation type="journal article" date="2024" name="Proc. Natl. Acad. Sci. U.S.A.">
        <title>The evolutionary genomics of adaptation to stress in wild rhizobium bacteria.</title>
        <authorList>
            <person name="Kehlet-Delgado H."/>
            <person name="Montoya A.P."/>
            <person name="Jensen K.T."/>
            <person name="Wendlandt C.E."/>
            <person name="Dexheimer C."/>
            <person name="Roberts M."/>
            <person name="Torres Martinez L."/>
            <person name="Friesen M.L."/>
            <person name="Griffitts J.S."/>
            <person name="Porter S.S."/>
        </authorList>
    </citation>
    <scope>NUCLEOTIDE SEQUENCE [LARGE SCALE GENOMIC DNA]</scope>
    <source>
        <strain evidence="1 2">M0729</strain>
    </source>
</reference>
<dbReference type="InterPro" id="IPR010385">
    <property type="entry name" value="DUF982"/>
</dbReference>
<evidence type="ECO:0000313" key="1">
    <source>
        <dbReference type="EMBL" id="MER8934375.1"/>
    </source>
</evidence>